<dbReference type="InterPro" id="IPR036388">
    <property type="entry name" value="WH-like_DNA-bd_sf"/>
</dbReference>
<evidence type="ECO:0000313" key="4">
    <source>
        <dbReference type="Proteomes" id="UP001519325"/>
    </source>
</evidence>
<dbReference type="RefSeq" id="WP_209887525.1">
    <property type="nucleotide sequence ID" value="NZ_JAGGMR010000001.1"/>
</dbReference>
<gene>
    <name evidence="3" type="ORF">BJ987_002099</name>
</gene>
<accession>A0ABS4QBY1</accession>
<organism evidence="3 4">
    <name type="scientific">Nocardia goodfellowii</name>
    <dbReference type="NCBI Taxonomy" id="882446"/>
    <lineage>
        <taxon>Bacteria</taxon>
        <taxon>Bacillati</taxon>
        <taxon>Actinomycetota</taxon>
        <taxon>Actinomycetes</taxon>
        <taxon>Mycobacteriales</taxon>
        <taxon>Nocardiaceae</taxon>
        <taxon>Nocardia</taxon>
    </lineage>
</organism>
<feature type="region of interest" description="Disordered" evidence="1">
    <location>
        <begin position="34"/>
        <end position="70"/>
    </location>
</feature>
<dbReference type="InterPro" id="IPR000835">
    <property type="entry name" value="HTH_MarR-typ"/>
</dbReference>
<evidence type="ECO:0000259" key="2">
    <source>
        <dbReference type="SMART" id="SM00347"/>
    </source>
</evidence>
<evidence type="ECO:0000256" key="1">
    <source>
        <dbReference type="SAM" id="MobiDB-lite"/>
    </source>
</evidence>
<dbReference type="InterPro" id="IPR051917">
    <property type="entry name" value="Transposase-Integrase"/>
</dbReference>
<keyword evidence="3" id="KW-0238">DNA-binding</keyword>
<sequence length="225" mass="25196">MPGGRLTREEREDIAAGLSRGLGYAEIARRLNRPTSTVSREVGRNGGPNRYRPERAHRATERRARRRKPVLTGLADEPIDPAVTEFTTHFTTLFARTGMPRTAAGVLACLHSADTGSCTAAELVRWLQVSPASISAAIRYLEQQDMVRRERDPQRRRDRYLLGEDAWLRATFAGARQNFMLAEAARQGAATLGEHRSAAARLREMSRYLDHVGKDMVASAERWRG</sequence>
<proteinExistence type="predicted"/>
<keyword evidence="4" id="KW-1185">Reference proteome</keyword>
<feature type="domain" description="HTH marR-type" evidence="2">
    <location>
        <begin position="92"/>
        <end position="195"/>
    </location>
</feature>
<feature type="compositionally biased region" description="Basic and acidic residues" evidence="1">
    <location>
        <begin position="51"/>
        <end position="62"/>
    </location>
</feature>
<dbReference type="Proteomes" id="UP001519325">
    <property type="component" value="Unassembled WGS sequence"/>
</dbReference>
<dbReference type="InterPro" id="IPR025246">
    <property type="entry name" value="IS30-like_HTH"/>
</dbReference>
<dbReference type="PANTHER" id="PTHR10948:SF23">
    <property type="entry name" value="TRANSPOSASE INSI FOR INSERTION SEQUENCE ELEMENT IS30A-RELATED"/>
    <property type="match status" value="1"/>
</dbReference>
<dbReference type="PANTHER" id="PTHR10948">
    <property type="entry name" value="TRANSPOSASE"/>
    <property type="match status" value="1"/>
</dbReference>
<dbReference type="EMBL" id="JAGGMR010000001">
    <property type="protein sequence ID" value="MBP2189198.1"/>
    <property type="molecule type" value="Genomic_DNA"/>
</dbReference>
<evidence type="ECO:0000313" key="3">
    <source>
        <dbReference type="EMBL" id="MBP2189198.1"/>
    </source>
</evidence>
<dbReference type="Gene3D" id="1.10.10.10">
    <property type="entry name" value="Winged helix-like DNA-binding domain superfamily/Winged helix DNA-binding domain"/>
    <property type="match status" value="1"/>
</dbReference>
<comment type="caution">
    <text evidence="3">The sequence shown here is derived from an EMBL/GenBank/DDBJ whole genome shotgun (WGS) entry which is preliminary data.</text>
</comment>
<dbReference type="Pfam" id="PF13936">
    <property type="entry name" value="HTH_38"/>
    <property type="match status" value="1"/>
</dbReference>
<dbReference type="SUPFAM" id="SSF46785">
    <property type="entry name" value="Winged helix' DNA-binding domain"/>
    <property type="match status" value="1"/>
</dbReference>
<reference evidence="3 4" key="1">
    <citation type="submission" date="2021-03" db="EMBL/GenBank/DDBJ databases">
        <title>Sequencing the genomes of 1000 actinobacteria strains.</title>
        <authorList>
            <person name="Klenk H.-P."/>
        </authorList>
    </citation>
    <scope>NUCLEOTIDE SEQUENCE [LARGE SCALE GENOMIC DNA]</scope>
    <source>
        <strain evidence="3 4">DSM 45516</strain>
    </source>
</reference>
<protein>
    <submittedName>
        <fullName evidence="3">DNA-binding transcriptional regulator GbsR (MarR family)</fullName>
    </submittedName>
</protein>
<dbReference type="InterPro" id="IPR036390">
    <property type="entry name" value="WH_DNA-bd_sf"/>
</dbReference>
<dbReference type="SMART" id="SM00347">
    <property type="entry name" value="HTH_MARR"/>
    <property type="match status" value="1"/>
</dbReference>
<dbReference type="GO" id="GO:0003677">
    <property type="term" value="F:DNA binding"/>
    <property type="evidence" value="ECO:0007669"/>
    <property type="project" value="UniProtKB-KW"/>
</dbReference>
<dbReference type="Pfam" id="PF12802">
    <property type="entry name" value="MarR_2"/>
    <property type="match status" value="1"/>
</dbReference>
<name>A0ABS4QBY1_9NOCA</name>